<proteinExistence type="predicted"/>
<dbReference type="GO" id="GO:0008080">
    <property type="term" value="F:N-acetyltransferase activity"/>
    <property type="evidence" value="ECO:0007669"/>
    <property type="project" value="TreeGrafter"/>
</dbReference>
<dbReference type="PANTHER" id="PTHR13355:SF15">
    <property type="entry name" value="GCN5-RELATED N-ACETYLTRANSFERASE 3, CHLOROPLASTIC"/>
    <property type="match status" value="1"/>
</dbReference>
<evidence type="ECO:0000259" key="1">
    <source>
        <dbReference type="PROSITE" id="PS51186"/>
    </source>
</evidence>
<dbReference type="Proteomes" id="UP000251241">
    <property type="component" value="Unassembled WGS sequence"/>
</dbReference>
<dbReference type="Gene3D" id="3.40.630.30">
    <property type="match status" value="1"/>
</dbReference>
<sequence>MNFDPIQFSDLPIITTLSPEGWGNITIKIQHYIESPFCFPIKLLVDQKIVAIGTTIIHSNVAWLGHIIVSADERGKGYGKHITQELIRIANSKKCKSIQLIATDMGAPVYTKLGFKESSSYLFFEDIQITQLEEPDHSIQHYQSRYSEQLLALDQKTAAENRRFEIEPHFTAGFVYVENETVRGYYLPTLGEGLIVANKQSAGMALLKLYLRQNSKIVLPQENTTTVSFLLNQRNPIKRRAKRMYLGENIDVQFKSIFNRIGGNIG</sequence>
<evidence type="ECO:0000313" key="4">
    <source>
        <dbReference type="Proteomes" id="UP000251241"/>
    </source>
</evidence>
<dbReference type="PROSITE" id="PS51186">
    <property type="entry name" value="GNAT"/>
    <property type="match status" value="1"/>
</dbReference>
<name>A0A2X2IUH8_SPHMU</name>
<dbReference type="InterPro" id="IPR000182">
    <property type="entry name" value="GNAT_dom"/>
</dbReference>
<feature type="domain" description="N-acetyltransferase" evidence="1">
    <location>
        <begin position="1"/>
        <end position="134"/>
    </location>
</feature>
<dbReference type="InterPro" id="IPR039143">
    <property type="entry name" value="GNPNAT1-like"/>
</dbReference>
<evidence type="ECO:0000313" key="5">
    <source>
        <dbReference type="Proteomes" id="UP000432350"/>
    </source>
</evidence>
<keyword evidence="2" id="KW-0808">Transferase</keyword>
<dbReference type="SUPFAM" id="SSF55729">
    <property type="entry name" value="Acyl-CoA N-acyltransferases (Nat)"/>
    <property type="match status" value="1"/>
</dbReference>
<dbReference type="PANTHER" id="PTHR13355">
    <property type="entry name" value="GLUCOSAMINE 6-PHOSPHATE N-ACETYLTRANSFERASE"/>
    <property type="match status" value="1"/>
</dbReference>
<dbReference type="GeneID" id="97180808"/>
<gene>
    <name evidence="2" type="ORF">NCTC11343_02487</name>
    <name evidence="3" type="ORF">SPHINGO8BC_60497</name>
</gene>
<evidence type="ECO:0000313" key="2">
    <source>
        <dbReference type="EMBL" id="SPZ85922.1"/>
    </source>
</evidence>
<dbReference type="AlphaFoldDB" id="A0A2X2IUH8"/>
<organism evidence="2 4">
    <name type="scientific">Sphingobacterium multivorum</name>
    <dbReference type="NCBI Taxonomy" id="28454"/>
    <lineage>
        <taxon>Bacteria</taxon>
        <taxon>Pseudomonadati</taxon>
        <taxon>Bacteroidota</taxon>
        <taxon>Sphingobacteriia</taxon>
        <taxon>Sphingobacteriales</taxon>
        <taxon>Sphingobacteriaceae</taxon>
        <taxon>Sphingobacterium</taxon>
    </lineage>
</organism>
<evidence type="ECO:0000313" key="3">
    <source>
        <dbReference type="EMBL" id="VXD05412.1"/>
    </source>
</evidence>
<reference evidence="2 4" key="1">
    <citation type="submission" date="2018-06" db="EMBL/GenBank/DDBJ databases">
        <authorList>
            <consortium name="Pathogen Informatics"/>
            <person name="Doyle S."/>
        </authorList>
    </citation>
    <scope>NUCLEOTIDE SEQUENCE [LARGE SCALE GENOMIC DNA]</scope>
    <source>
        <strain evidence="2 4">NCTC11343</strain>
    </source>
</reference>
<reference evidence="3 5" key="2">
    <citation type="submission" date="2019-10" db="EMBL/GenBank/DDBJ databases">
        <authorList>
            <person name="Karimi E."/>
        </authorList>
    </citation>
    <scope>NUCLEOTIDE SEQUENCE [LARGE SCALE GENOMIC DNA]</scope>
    <source>
        <strain evidence="3">Sphingobacterium sp. 8BC</strain>
    </source>
</reference>
<dbReference type="RefSeq" id="WP_070564323.1">
    <property type="nucleotide sequence ID" value="NZ_CP068086.1"/>
</dbReference>
<dbReference type="Pfam" id="PF00583">
    <property type="entry name" value="Acetyltransf_1"/>
    <property type="match status" value="1"/>
</dbReference>
<protein>
    <submittedName>
        <fullName evidence="2">Acetyltransferase (GNAT) family</fullName>
    </submittedName>
</protein>
<accession>A0A2X2IUH8</accession>
<dbReference type="CDD" id="cd04301">
    <property type="entry name" value="NAT_SF"/>
    <property type="match status" value="1"/>
</dbReference>
<dbReference type="EMBL" id="CABWMV010000025">
    <property type="protein sequence ID" value="VXD05412.1"/>
    <property type="molecule type" value="Genomic_DNA"/>
</dbReference>
<dbReference type="Proteomes" id="UP000432350">
    <property type="component" value="Unassembled WGS sequence"/>
</dbReference>
<dbReference type="EMBL" id="UAUU01000008">
    <property type="protein sequence ID" value="SPZ85922.1"/>
    <property type="molecule type" value="Genomic_DNA"/>
</dbReference>
<dbReference type="InterPro" id="IPR016181">
    <property type="entry name" value="Acyl_CoA_acyltransferase"/>
</dbReference>
<dbReference type="Gene3D" id="3.40.630.90">
    <property type="match status" value="1"/>
</dbReference>
<accession>A0A654DJC0</accession>